<evidence type="ECO:0000256" key="1">
    <source>
        <dbReference type="SAM" id="Phobius"/>
    </source>
</evidence>
<feature type="domain" description="Ice-binding protein C-terminal" evidence="2">
    <location>
        <begin position="192"/>
        <end position="214"/>
    </location>
</feature>
<dbReference type="NCBIfam" id="TIGR02595">
    <property type="entry name" value="PEP_CTERM"/>
    <property type="match status" value="1"/>
</dbReference>
<sequence length="215" mass="23619">MYKILQKKITAFSILISMCFIAIGSQNAAAMPVPAWTFPNVTNDFRNDTWSFGQRFTVGDDDITVTSLGAYDANGDGFASNFGIPVGIFRESDGVLLTNINVQDSDTLLGNFRFADITDLLLSANTEYRVVAQNFADLYNIAQNNWIVDPAITLGDYGYCQSLMLEVCDVYTGDNIIWMANFQFTVNGVMLPEPAPLALLGLGLLGLGLARRRRS</sequence>
<dbReference type="EMBL" id="UOEJ01000027">
    <property type="protein sequence ID" value="VAV92055.1"/>
    <property type="molecule type" value="Genomic_DNA"/>
</dbReference>
<dbReference type="Pfam" id="PF07589">
    <property type="entry name" value="PEP-CTERM"/>
    <property type="match status" value="1"/>
</dbReference>
<dbReference type="InterPro" id="IPR013424">
    <property type="entry name" value="Ice-binding_C"/>
</dbReference>
<keyword evidence="1" id="KW-0812">Transmembrane</keyword>
<reference evidence="3" key="1">
    <citation type="submission" date="2018-06" db="EMBL/GenBank/DDBJ databases">
        <authorList>
            <person name="Zhirakovskaya E."/>
        </authorList>
    </citation>
    <scope>NUCLEOTIDE SEQUENCE</scope>
</reference>
<proteinExistence type="predicted"/>
<organism evidence="3">
    <name type="scientific">hydrothermal vent metagenome</name>
    <dbReference type="NCBI Taxonomy" id="652676"/>
    <lineage>
        <taxon>unclassified sequences</taxon>
        <taxon>metagenomes</taxon>
        <taxon>ecological metagenomes</taxon>
    </lineage>
</organism>
<evidence type="ECO:0000313" key="3">
    <source>
        <dbReference type="EMBL" id="VAV92055.1"/>
    </source>
</evidence>
<feature type="transmembrane region" description="Helical" evidence="1">
    <location>
        <begin position="194"/>
        <end position="210"/>
    </location>
</feature>
<keyword evidence="1" id="KW-1133">Transmembrane helix</keyword>
<keyword evidence="1" id="KW-0472">Membrane</keyword>
<protein>
    <recommendedName>
        <fullName evidence="2">Ice-binding protein C-terminal domain-containing protein</fullName>
    </recommendedName>
</protein>
<accession>A0A3B0SAE4</accession>
<gene>
    <name evidence="3" type="ORF">MNBD_ALPHA01-1735</name>
</gene>
<name>A0A3B0SAE4_9ZZZZ</name>
<evidence type="ECO:0000259" key="2">
    <source>
        <dbReference type="Pfam" id="PF07589"/>
    </source>
</evidence>
<dbReference type="AlphaFoldDB" id="A0A3B0SAE4"/>